<dbReference type="EMBL" id="SLXV01000003">
    <property type="protein sequence ID" value="TCP70269.1"/>
    <property type="molecule type" value="Genomic_DNA"/>
</dbReference>
<keyword evidence="2" id="KW-1185">Reference proteome</keyword>
<dbReference type="RefSeq" id="WP_279388925.1">
    <property type="nucleotide sequence ID" value="NZ_SLXV01000003.1"/>
</dbReference>
<name>A0A4R2RZC3_9BACL</name>
<protein>
    <submittedName>
        <fullName evidence="1">Uncharacterized protein</fullName>
    </submittedName>
</protein>
<reference evidence="1 2" key="1">
    <citation type="submission" date="2019-03" db="EMBL/GenBank/DDBJ databases">
        <title>Genomic Encyclopedia of Type Strains, Phase IV (KMG-IV): sequencing the most valuable type-strain genomes for metagenomic binning, comparative biology and taxonomic classification.</title>
        <authorList>
            <person name="Goeker M."/>
        </authorList>
    </citation>
    <scope>NUCLEOTIDE SEQUENCE [LARGE SCALE GENOMIC DNA]</scope>
    <source>
        <strain evidence="1 2">DSM 46831</strain>
    </source>
</reference>
<gene>
    <name evidence="1" type="ORF">EDD57_10385</name>
</gene>
<accession>A0A4R2RZC3</accession>
<evidence type="ECO:0000313" key="1">
    <source>
        <dbReference type="EMBL" id="TCP70269.1"/>
    </source>
</evidence>
<dbReference type="AlphaFoldDB" id="A0A4R2RZC3"/>
<dbReference type="Proteomes" id="UP000294746">
    <property type="component" value="Unassembled WGS sequence"/>
</dbReference>
<organism evidence="1 2">
    <name type="scientific">Baia soyae</name>
    <dbReference type="NCBI Taxonomy" id="1544746"/>
    <lineage>
        <taxon>Bacteria</taxon>
        <taxon>Bacillati</taxon>
        <taxon>Bacillota</taxon>
        <taxon>Bacilli</taxon>
        <taxon>Bacillales</taxon>
        <taxon>Thermoactinomycetaceae</taxon>
        <taxon>Baia</taxon>
    </lineage>
</organism>
<comment type="caution">
    <text evidence="1">The sequence shown here is derived from an EMBL/GenBank/DDBJ whole genome shotgun (WGS) entry which is preliminary data.</text>
</comment>
<proteinExistence type="predicted"/>
<evidence type="ECO:0000313" key="2">
    <source>
        <dbReference type="Proteomes" id="UP000294746"/>
    </source>
</evidence>
<sequence>MKKVSNTLLMIACCALIVGINTTTIKPPKGDGGPITTEGIGRT</sequence>